<dbReference type="NCBIfam" id="TIGR03083">
    <property type="entry name" value="maleylpyruvate isomerase family mycothiol-dependent enzyme"/>
    <property type="match status" value="1"/>
</dbReference>
<proteinExistence type="predicted"/>
<dbReference type="RefSeq" id="WP_131098549.1">
    <property type="nucleotide sequence ID" value="NZ_CP036455.1"/>
</dbReference>
<feature type="domain" description="Mycothiol-dependent maleylpyruvate isomerase metal-binding" evidence="1">
    <location>
        <begin position="16"/>
        <end position="134"/>
    </location>
</feature>
<accession>A0A4P6Q1A7</accession>
<dbReference type="AlphaFoldDB" id="A0A4P6Q1A7"/>
<evidence type="ECO:0000313" key="2">
    <source>
        <dbReference type="EMBL" id="QBI54358.1"/>
    </source>
</evidence>
<dbReference type="InterPro" id="IPR024344">
    <property type="entry name" value="MDMPI_metal-binding"/>
</dbReference>
<dbReference type="Pfam" id="PF11716">
    <property type="entry name" value="MDMPI_N"/>
    <property type="match status" value="1"/>
</dbReference>
<dbReference type="GO" id="GO:0046872">
    <property type="term" value="F:metal ion binding"/>
    <property type="evidence" value="ECO:0007669"/>
    <property type="project" value="InterPro"/>
</dbReference>
<dbReference type="Proteomes" id="UP000292235">
    <property type="component" value="Chromosome"/>
</dbReference>
<dbReference type="InterPro" id="IPR034660">
    <property type="entry name" value="DinB/YfiT-like"/>
</dbReference>
<evidence type="ECO:0000259" key="1">
    <source>
        <dbReference type="Pfam" id="PF11716"/>
    </source>
</evidence>
<keyword evidence="3" id="KW-1185">Reference proteome</keyword>
<protein>
    <recommendedName>
        <fullName evidence="1">Mycothiol-dependent maleylpyruvate isomerase metal-binding domain-containing protein</fullName>
    </recommendedName>
</protein>
<reference evidence="2 3" key="1">
    <citation type="submission" date="2019-02" db="EMBL/GenBank/DDBJ databases">
        <authorList>
            <person name="Khodamoradi S."/>
            <person name="Hahnke R.L."/>
            <person name="Kaempfer P."/>
            <person name="Schumann P."/>
            <person name="Rohde M."/>
            <person name="Steinert M."/>
            <person name="Luzhetskyy A."/>
            <person name="Wink J."/>
            <person name="Ruckert C."/>
        </authorList>
    </citation>
    <scope>NUCLEOTIDE SEQUENCE [LARGE SCALE GENOMIC DNA]</scope>
    <source>
        <strain evidence="2 3">M2</strain>
    </source>
</reference>
<dbReference type="OrthoDB" id="5185819at2"/>
<dbReference type="EMBL" id="CP036455">
    <property type="protein sequence ID" value="QBI54358.1"/>
    <property type="molecule type" value="Genomic_DNA"/>
</dbReference>
<dbReference type="NCBIfam" id="TIGR03086">
    <property type="entry name" value="TIGR03086 family metal-binding protein"/>
    <property type="match status" value="1"/>
</dbReference>
<evidence type="ECO:0000313" key="3">
    <source>
        <dbReference type="Proteomes" id="UP000292235"/>
    </source>
</evidence>
<dbReference type="InterPro" id="IPR017517">
    <property type="entry name" value="Maleyloyr_isom"/>
</dbReference>
<dbReference type="SUPFAM" id="SSF109854">
    <property type="entry name" value="DinB/YfiT-like putative metalloenzymes"/>
    <property type="match status" value="1"/>
</dbReference>
<organism evidence="2 3">
    <name type="scientific">Streptomonospora litoralis</name>
    <dbReference type="NCBI Taxonomy" id="2498135"/>
    <lineage>
        <taxon>Bacteria</taxon>
        <taxon>Bacillati</taxon>
        <taxon>Actinomycetota</taxon>
        <taxon>Actinomycetes</taxon>
        <taxon>Streptosporangiales</taxon>
        <taxon>Nocardiopsidaceae</taxon>
        <taxon>Streptomonospora</taxon>
    </lineage>
</organism>
<dbReference type="KEGG" id="strr:EKD16_12880"/>
<sequence length="195" mass="21196">MDTTHTETTDPRPRFDRALDQTDHLVAAVLPGELAAPTPCAEYDVRALCGHMVAVLDKLARLGAGRSAAEVPDVVDVADDHAGAFRRARAEVEHVWRDDAVLDRRIALPWATLPGREALTAYTHEFTVHSWDLAHATNRRTGLDEALAADALAWFARFEPSEARGEQGPFGAAVPVPDDADAYTRLAGFVGRHPS</sequence>
<dbReference type="Gene3D" id="1.20.120.450">
    <property type="entry name" value="dinb family like domain"/>
    <property type="match status" value="1"/>
</dbReference>
<dbReference type="InterPro" id="IPR017520">
    <property type="entry name" value="CHP03086"/>
</dbReference>
<gene>
    <name evidence="2" type="ORF">EKD16_12880</name>
</gene>
<name>A0A4P6Q1A7_9ACTN</name>